<dbReference type="EMBL" id="KV454013">
    <property type="protein sequence ID" value="ODV96070.1"/>
    <property type="molecule type" value="Genomic_DNA"/>
</dbReference>
<dbReference type="GO" id="GO:0071011">
    <property type="term" value="C:precatalytic spliceosome"/>
    <property type="evidence" value="ECO:0007669"/>
    <property type="project" value="TreeGrafter"/>
</dbReference>
<dbReference type="OrthoDB" id="2573941at2759"/>
<keyword evidence="6" id="KW-1185">Reference proteome</keyword>
<dbReference type="AlphaFoldDB" id="A0A1E4TWE2"/>
<evidence type="ECO:0000313" key="5">
    <source>
        <dbReference type="EMBL" id="ODV96070.1"/>
    </source>
</evidence>
<feature type="compositionally biased region" description="Basic and acidic residues" evidence="3">
    <location>
        <begin position="136"/>
        <end position="145"/>
    </location>
</feature>
<dbReference type="InterPro" id="IPR035979">
    <property type="entry name" value="RBD_domain_sf"/>
</dbReference>
<dbReference type="PANTHER" id="PTHR45880:SF1">
    <property type="entry name" value="RNA-BINDING MOTIF PROTEIN, X-LINKED 2"/>
    <property type="match status" value="1"/>
</dbReference>
<dbReference type="InterPro" id="IPR045844">
    <property type="entry name" value="RRM_Ist3-like"/>
</dbReference>
<organism evidence="5 6">
    <name type="scientific">Pachysolen tannophilus NRRL Y-2460</name>
    <dbReference type="NCBI Taxonomy" id="669874"/>
    <lineage>
        <taxon>Eukaryota</taxon>
        <taxon>Fungi</taxon>
        <taxon>Dikarya</taxon>
        <taxon>Ascomycota</taxon>
        <taxon>Saccharomycotina</taxon>
        <taxon>Pichiomycetes</taxon>
        <taxon>Pachysolenaceae</taxon>
        <taxon>Pachysolen</taxon>
    </lineage>
</organism>
<feature type="compositionally biased region" description="Basic and acidic residues" evidence="3">
    <location>
        <begin position="208"/>
        <end position="217"/>
    </location>
</feature>
<dbReference type="SMART" id="SM00360">
    <property type="entry name" value="RRM"/>
    <property type="match status" value="1"/>
</dbReference>
<dbReference type="PROSITE" id="PS50102">
    <property type="entry name" value="RRM"/>
    <property type="match status" value="1"/>
</dbReference>
<keyword evidence="1 2" id="KW-0694">RNA-binding</keyword>
<dbReference type="InterPro" id="IPR051847">
    <property type="entry name" value="RNA_proc/Spliceosome_comp"/>
</dbReference>
<dbReference type="GO" id="GO:0071013">
    <property type="term" value="C:catalytic step 2 spliceosome"/>
    <property type="evidence" value="ECO:0007669"/>
    <property type="project" value="TreeGrafter"/>
</dbReference>
<evidence type="ECO:0000313" key="6">
    <source>
        <dbReference type="Proteomes" id="UP000094236"/>
    </source>
</evidence>
<dbReference type="PANTHER" id="PTHR45880">
    <property type="entry name" value="RNA-BINDING MOTIF PROTEIN, X-LINKED 2"/>
    <property type="match status" value="1"/>
</dbReference>
<dbReference type="Pfam" id="PF00076">
    <property type="entry name" value="RRM_1"/>
    <property type="match status" value="1"/>
</dbReference>
<evidence type="ECO:0000256" key="3">
    <source>
        <dbReference type="SAM" id="MobiDB-lite"/>
    </source>
</evidence>
<gene>
    <name evidence="5" type="ORF">PACTADRAFT_49487</name>
</gene>
<name>A0A1E4TWE2_PACTA</name>
<evidence type="ECO:0000256" key="1">
    <source>
        <dbReference type="ARBA" id="ARBA00022884"/>
    </source>
</evidence>
<accession>A0A1E4TWE2</accession>
<evidence type="ECO:0000259" key="4">
    <source>
        <dbReference type="PROSITE" id="PS50102"/>
    </source>
</evidence>
<dbReference type="STRING" id="669874.A0A1E4TWE2"/>
<feature type="compositionally biased region" description="Basic residues" evidence="3">
    <location>
        <begin position="194"/>
        <end position="207"/>
    </location>
</feature>
<reference evidence="6" key="1">
    <citation type="submission" date="2016-05" db="EMBL/GenBank/DDBJ databases">
        <title>Comparative genomics of biotechnologically important yeasts.</title>
        <authorList>
            <consortium name="DOE Joint Genome Institute"/>
            <person name="Riley R."/>
            <person name="Haridas S."/>
            <person name="Wolfe K.H."/>
            <person name="Lopes M.R."/>
            <person name="Hittinger C.T."/>
            <person name="Goker M."/>
            <person name="Salamov A."/>
            <person name="Wisecaver J."/>
            <person name="Long T.M."/>
            <person name="Aerts A.L."/>
            <person name="Barry K."/>
            <person name="Choi C."/>
            <person name="Clum A."/>
            <person name="Coughlan A.Y."/>
            <person name="Deshpande S."/>
            <person name="Douglass A.P."/>
            <person name="Hanson S.J."/>
            <person name="Klenk H.-P."/>
            <person name="Labutti K."/>
            <person name="Lapidus A."/>
            <person name="Lindquist E."/>
            <person name="Lipzen A."/>
            <person name="Meier-Kolthoff J.P."/>
            <person name="Ohm R.A."/>
            <person name="Otillar R.P."/>
            <person name="Pangilinan J."/>
            <person name="Peng Y."/>
            <person name="Rokas A."/>
            <person name="Rosa C.A."/>
            <person name="Scheuner C."/>
            <person name="Sibirny A.A."/>
            <person name="Slot J.C."/>
            <person name="Stielow J.B."/>
            <person name="Sun H."/>
            <person name="Kurtzman C.P."/>
            <person name="Blackwell M."/>
            <person name="Grigoriev I.V."/>
            <person name="Jeffries T.W."/>
        </authorList>
    </citation>
    <scope>NUCLEOTIDE SEQUENCE [LARGE SCALE GENOMIC DNA]</scope>
    <source>
        <strain evidence="6">NRRL Y-2460</strain>
    </source>
</reference>
<proteinExistence type="predicted"/>
<evidence type="ECO:0000256" key="2">
    <source>
        <dbReference type="PROSITE-ProRule" id="PRU00176"/>
    </source>
</evidence>
<feature type="domain" description="RRM" evidence="4">
    <location>
        <begin position="33"/>
        <end position="107"/>
    </location>
</feature>
<protein>
    <recommendedName>
        <fullName evidence="4">RRM domain-containing protein</fullName>
    </recommendedName>
</protein>
<dbReference type="Proteomes" id="UP000094236">
    <property type="component" value="Unassembled WGS sequence"/>
</dbReference>
<dbReference type="SUPFAM" id="SSF54928">
    <property type="entry name" value="RNA-binding domain, RBD"/>
    <property type="match status" value="1"/>
</dbReference>
<dbReference type="GO" id="GO:0000398">
    <property type="term" value="P:mRNA splicing, via spliceosome"/>
    <property type="evidence" value="ECO:0007669"/>
    <property type="project" value="InterPro"/>
</dbReference>
<dbReference type="CDD" id="cd12411">
    <property type="entry name" value="RRM_ist3_like"/>
    <property type="match status" value="1"/>
</dbReference>
<sequence length="217" mass="25313">MNSIRAIQELNQQELDNNISASASWHQQYKDSSYIYIGSLPFDLTEGDILTIFSQYGVPVDLKLVRDSKTGNSKGFGFLKYEDQRSTILAVDNLNGIKILDRTVKVDHCIYKPFKSDDPKEMERIKENERIIKEELDKDLEKSSDEELQETSNTIKTIKENNDNDNNDDEFKDPMEEYLQNKNKQKNSSDSHNRNHHRHHHRRKHKSTTKEASDKAI</sequence>
<dbReference type="GO" id="GO:0005686">
    <property type="term" value="C:U2 snRNP"/>
    <property type="evidence" value="ECO:0007669"/>
    <property type="project" value="EnsemblFungi"/>
</dbReference>
<dbReference type="GO" id="GO:0003723">
    <property type="term" value="F:RNA binding"/>
    <property type="evidence" value="ECO:0007669"/>
    <property type="project" value="UniProtKB-UniRule"/>
</dbReference>
<dbReference type="Gene3D" id="3.30.70.330">
    <property type="match status" value="1"/>
</dbReference>
<dbReference type="InterPro" id="IPR012677">
    <property type="entry name" value="Nucleotide-bd_a/b_plait_sf"/>
</dbReference>
<feature type="region of interest" description="Disordered" evidence="3">
    <location>
        <begin position="136"/>
        <end position="217"/>
    </location>
</feature>
<dbReference type="InterPro" id="IPR000504">
    <property type="entry name" value="RRM_dom"/>
</dbReference>